<dbReference type="GO" id="GO:0016805">
    <property type="term" value="F:dipeptidase activity"/>
    <property type="evidence" value="ECO:0007669"/>
    <property type="project" value="InterPro"/>
</dbReference>
<comment type="caution">
    <text evidence="2">The sequence shown here is derived from an EMBL/GenBank/DDBJ whole genome shotgun (WGS) entry which is preliminary data.</text>
</comment>
<dbReference type="Gene3D" id="3.40.630.10">
    <property type="entry name" value="Zn peptidases"/>
    <property type="match status" value="1"/>
</dbReference>
<dbReference type="Proteomes" id="UP000549394">
    <property type="component" value="Unassembled WGS sequence"/>
</dbReference>
<organism evidence="2 3">
    <name type="scientific">Dimorphilus gyrociliatus</name>
    <dbReference type="NCBI Taxonomy" id="2664684"/>
    <lineage>
        <taxon>Eukaryota</taxon>
        <taxon>Metazoa</taxon>
        <taxon>Spiralia</taxon>
        <taxon>Lophotrochozoa</taxon>
        <taxon>Annelida</taxon>
        <taxon>Polychaeta</taxon>
        <taxon>Polychaeta incertae sedis</taxon>
        <taxon>Dinophilidae</taxon>
        <taxon>Dimorphilus</taxon>
    </lineage>
</organism>
<dbReference type="InterPro" id="IPR052030">
    <property type="entry name" value="Peptidase_M20/M20A_hydrolases"/>
</dbReference>
<dbReference type="SUPFAM" id="SSF53187">
    <property type="entry name" value="Zn-dependent exopeptidases"/>
    <property type="match status" value="1"/>
</dbReference>
<name>A0A7I8VUS4_9ANNE</name>
<dbReference type="OrthoDB" id="6119954at2759"/>
<dbReference type="SUPFAM" id="SSF55031">
    <property type="entry name" value="Bacterial exopeptidase dimerisation domain"/>
    <property type="match status" value="1"/>
</dbReference>
<dbReference type="PANTHER" id="PTHR30575">
    <property type="entry name" value="PEPTIDASE M20"/>
    <property type="match status" value="1"/>
</dbReference>
<dbReference type="EMBL" id="CAJFCJ010000012">
    <property type="protein sequence ID" value="CAD5120091.1"/>
    <property type="molecule type" value="Genomic_DNA"/>
</dbReference>
<dbReference type="CDD" id="cd05672">
    <property type="entry name" value="M20_ACY1L2-like"/>
    <property type="match status" value="1"/>
</dbReference>
<proteinExistence type="inferred from homology"/>
<sequence length="402" mass="44246">MMTDRIDNLKTIACRAIDDHSLQLKEIGDKIWENPELGLKEYYAHDLLTKFFSEHGFDDVEKSFVTDTAFRVTASNPDPKAHVAVLCEYDALPEIGHACGHNLIAEAGASAALGILAAIKAGLRGKLTVFGTPAEESDGGKLFLIDKGAFKDVDAAMMVHPAAINSFKTDYLSIKSFCITYRKSAHHELKDIWEKLNPLDAAIIAYNSISALRSKMRPTWRIHGIIADGGVSPCVLPEKSVLKYYLRTPTEAEMISLEEDVRKCFDSAAIATNCTVEIELDEGHYKSIQHNDAMIDTFSANAKKFGIISDPYDNCKPSGSTDMGNVSHEVPSIHPKYALATNANIHTREFAEAAASDKSQIVTIQMAKTLAMTAIDLIEDSSLMKRAKDEFNERKTGQVETK</sequence>
<evidence type="ECO:0000313" key="3">
    <source>
        <dbReference type="Proteomes" id="UP000549394"/>
    </source>
</evidence>
<evidence type="ECO:0000256" key="1">
    <source>
        <dbReference type="PIRNR" id="PIRNR037226"/>
    </source>
</evidence>
<accession>A0A7I8VUS4</accession>
<gene>
    <name evidence="2" type="ORF">DGYR_LOCUS8231</name>
</gene>
<dbReference type="InterPro" id="IPR002933">
    <property type="entry name" value="Peptidase_M20"/>
</dbReference>
<reference evidence="2 3" key="1">
    <citation type="submission" date="2020-08" db="EMBL/GenBank/DDBJ databases">
        <authorList>
            <person name="Hejnol A."/>
        </authorList>
    </citation>
    <scope>NUCLEOTIDE SEQUENCE [LARGE SCALE GENOMIC DNA]</scope>
</reference>
<protein>
    <recommendedName>
        <fullName evidence="1">Peptidase M20 domain-containing protein 2</fullName>
    </recommendedName>
</protein>
<dbReference type="Gene3D" id="3.30.70.360">
    <property type="match status" value="1"/>
</dbReference>
<evidence type="ECO:0000313" key="2">
    <source>
        <dbReference type="EMBL" id="CAD5120091.1"/>
    </source>
</evidence>
<keyword evidence="3" id="KW-1185">Reference proteome</keyword>
<dbReference type="FunFam" id="3.30.70.360:FF:000004">
    <property type="entry name" value="Peptidase M20 domain-containing protein 2"/>
    <property type="match status" value="1"/>
</dbReference>
<dbReference type="NCBIfam" id="TIGR01891">
    <property type="entry name" value="amidohydrolases"/>
    <property type="match status" value="1"/>
</dbReference>
<dbReference type="InterPro" id="IPR036264">
    <property type="entry name" value="Bact_exopeptidase_dim_dom"/>
</dbReference>
<dbReference type="InterPro" id="IPR017144">
    <property type="entry name" value="Xaa-Arg_dipeptidase"/>
</dbReference>
<dbReference type="PIRSF" id="PIRSF037226">
    <property type="entry name" value="Amidohydrolase_ACY1L2_prd"/>
    <property type="match status" value="1"/>
</dbReference>
<comment type="similarity">
    <text evidence="1">Belongs to the peptidase M20A family.</text>
</comment>
<dbReference type="PANTHER" id="PTHR30575:SF0">
    <property type="entry name" value="XAA-ARG DIPEPTIDASE"/>
    <property type="match status" value="1"/>
</dbReference>
<dbReference type="InterPro" id="IPR017439">
    <property type="entry name" value="Amidohydrolase"/>
</dbReference>
<dbReference type="AlphaFoldDB" id="A0A7I8VUS4"/>
<dbReference type="Pfam" id="PF01546">
    <property type="entry name" value="Peptidase_M20"/>
    <property type="match status" value="1"/>
</dbReference>